<dbReference type="Gene3D" id="1.10.10.60">
    <property type="entry name" value="Homeodomain-like"/>
    <property type="match status" value="2"/>
</dbReference>
<dbReference type="InterPro" id="IPR018060">
    <property type="entry name" value="HTH_AraC"/>
</dbReference>
<dbReference type="GO" id="GO:0003700">
    <property type="term" value="F:DNA-binding transcription factor activity"/>
    <property type="evidence" value="ECO:0007669"/>
    <property type="project" value="InterPro"/>
</dbReference>
<dbReference type="PROSITE" id="PS01124">
    <property type="entry name" value="HTH_ARAC_FAMILY_2"/>
    <property type="match status" value="1"/>
</dbReference>
<name>A0A1B2DNX8_9BACL</name>
<reference evidence="5" key="1">
    <citation type="submission" date="2016-08" db="EMBL/GenBank/DDBJ databases">
        <title>Complete Genome Seqeunce of Paenibacillus sp. BIHB 4019 from tea rhizoplane.</title>
        <authorList>
            <person name="Thakur R."/>
            <person name="Swarnkar M.K."/>
            <person name="Gulati A."/>
        </authorList>
    </citation>
    <scope>NUCLEOTIDE SEQUENCE [LARGE SCALE GENOMIC DNA]</scope>
    <source>
        <strain evidence="5">BIHB4019</strain>
    </source>
</reference>
<dbReference type="InterPro" id="IPR003313">
    <property type="entry name" value="AraC-bd"/>
</dbReference>
<dbReference type="AlphaFoldDB" id="A0A1B2DNX8"/>
<feature type="domain" description="HTH araC/xylS-type" evidence="4">
    <location>
        <begin position="199"/>
        <end position="297"/>
    </location>
</feature>
<evidence type="ECO:0000256" key="2">
    <source>
        <dbReference type="ARBA" id="ARBA00023125"/>
    </source>
</evidence>
<dbReference type="PRINTS" id="PR00032">
    <property type="entry name" value="HTHARAC"/>
</dbReference>
<evidence type="ECO:0000259" key="4">
    <source>
        <dbReference type="PROSITE" id="PS01124"/>
    </source>
</evidence>
<dbReference type="GO" id="GO:0043565">
    <property type="term" value="F:sequence-specific DNA binding"/>
    <property type="evidence" value="ECO:0007669"/>
    <property type="project" value="InterPro"/>
</dbReference>
<proteinExistence type="predicted"/>
<dbReference type="RefSeq" id="WP_099520446.1">
    <property type="nucleotide sequence ID" value="NZ_CP016808.1"/>
</dbReference>
<dbReference type="EMBL" id="CP016808">
    <property type="protein sequence ID" value="ANY69413.1"/>
    <property type="molecule type" value="Genomic_DNA"/>
</dbReference>
<evidence type="ECO:0000256" key="3">
    <source>
        <dbReference type="ARBA" id="ARBA00023163"/>
    </source>
</evidence>
<dbReference type="SMART" id="SM00342">
    <property type="entry name" value="HTH_ARAC"/>
    <property type="match status" value="1"/>
</dbReference>
<accession>A0A1B2DNX8</accession>
<dbReference type="InterPro" id="IPR037923">
    <property type="entry name" value="HTH-like"/>
</dbReference>
<dbReference type="SUPFAM" id="SSF46689">
    <property type="entry name" value="Homeodomain-like"/>
    <property type="match status" value="2"/>
</dbReference>
<dbReference type="SUPFAM" id="SSF51215">
    <property type="entry name" value="Regulatory protein AraC"/>
    <property type="match status" value="1"/>
</dbReference>
<protein>
    <submittedName>
        <fullName evidence="5">AraC family transcriptional regulator</fullName>
    </submittedName>
</protein>
<evidence type="ECO:0000313" key="5">
    <source>
        <dbReference type="EMBL" id="ANY69413.1"/>
    </source>
</evidence>
<evidence type="ECO:0000256" key="1">
    <source>
        <dbReference type="ARBA" id="ARBA00023015"/>
    </source>
</evidence>
<organism evidence="5">
    <name type="scientific">Paenibacillus sp. BIHB 4019</name>
    <dbReference type="NCBI Taxonomy" id="1870819"/>
    <lineage>
        <taxon>Bacteria</taxon>
        <taxon>Bacillati</taxon>
        <taxon>Bacillota</taxon>
        <taxon>Bacilli</taxon>
        <taxon>Bacillales</taxon>
        <taxon>Paenibacillaceae</taxon>
        <taxon>Paenibacillus</taxon>
    </lineage>
</organism>
<dbReference type="PANTHER" id="PTHR43280:SF28">
    <property type="entry name" value="HTH-TYPE TRANSCRIPTIONAL ACTIVATOR RHAS"/>
    <property type="match status" value="1"/>
</dbReference>
<dbReference type="Pfam" id="PF12833">
    <property type="entry name" value="HTH_18"/>
    <property type="match status" value="1"/>
</dbReference>
<dbReference type="CDD" id="cd02208">
    <property type="entry name" value="cupin_RmlC-like"/>
    <property type="match status" value="1"/>
</dbReference>
<dbReference type="InterPro" id="IPR020449">
    <property type="entry name" value="Tscrpt_reg_AraC-type_HTH"/>
</dbReference>
<dbReference type="PANTHER" id="PTHR43280">
    <property type="entry name" value="ARAC-FAMILY TRANSCRIPTIONAL REGULATOR"/>
    <property type="match status" value="1"/>
</dbReference>
<gene>
    <name evidence="5" type="ORF">BBD42_25215</name>
</gene>
<keyword evidence="1" id="KW-0805">Transcription regulation</keyword>
<dbReference type="Pfam" id="PF02311">
    <property type="entry name" value="AraC_binding"/>
    <property type="match status" value="1"/>
</dbReference>
<dbReference type="InterPro" id="IPR014710">
    <property type="entry name" value="RmlC-like_jellyroll"/>
</dbReference>
<sequence length="299" mass="33989">MTYPKELWENTRLEHKAYPIQLFHNQVLAIKPGDSMLYLHWHEHFEIILMREGNALLHIDSRPYEISQGELIVIPGGGLHVGYALSAGDIRYDCIVFNASLFNEWVHDPVHAQLVAPYLEGTLRFPVKPLEHEQHGGAIVKLLNELVGELDDKQAGYQLLVKAKLYSVLALLARRYDSQPPNSGKGAAASHLANRDRFKQLIKRLESDFQTKITVEAAARQVNLNPFHFCKQFKKLTGRTFIEYVNVCRVNEAQRLLLQTTSTIAEIAAAVGCDNPNYFTKLYKQYKGVTPSEARKRPL</sequence>
<dbReference type="InterPro" id="IPR009057">
    <property type="entry name" value="Homeodomain-like_sf"/>
</dbReference>
<keyword evidence="3" id="KW-0804">Transcription</keyword>
<dbReference type="Gene3D" id="2.60.120.10">
    <property type="entry name" value="Jelly Rolls"/>
    <property type="match status" value="1"/>
</dbReference>
<keyword evidence="2" id="KW-0238">DNA-binding</keyword>